<reference evidence="1" key="1">
    <citation type="submission" date="2015-12" db="EMBL/GenBank/DDBJ databases">
        <title>Update maize B73 reference genome by single molecule sequencing technologies.</title>
        <authorList>
            <consortium name="Maize Genome Sequencing Project"/>
            <person name="Ware D."/>
        </authorList>
    </citation>
    <scope>NUCLEOTIDE SEQUENCE</scope>
    <source>
        <tissue evidence="1">Seedling</tissue>
    </source>
</reference>
<dbReference type="AlphaFoldDB" id="A0A1D6P5Q7"/>
<dbReference type="PANTHER" id="PTHR36379">
    <property type="entry name" value="PROTEIN PRD1"/>
    <property type="match status" value="1"/>
</dbReference>
<dbReference type="EMBL" id="CM000785">
    <property type="protein sequence ID" value="AQL05272.1"/>
    <property type="molecule type" value="Genomic_DNA"/>
</dbReference>
<dbReference type="GO" id="GO:0042138">
    <property type="term" value="P:meiotic DNA double-strand break formation"/>
    <property type="evidence" value="ECO:0007669"/>
    <property type="project" value="InterPro"/>
</dbReference>
<dbReference type="ExpressionAtlas" id="A0A1D6P5Q7">
    <property type="expression patterns" value="baseline and differential"/>
</dbReference>
<dbReference type="PANTHER" id="PTHR36379:SF1">
    <property type="entry name" value="PUTATIVE RECOMBINATION INITIATION DEFECT 1-RELATED"/>
    <property type="match status" value="1"/>
</dbReference>
<proteinExistence type="predicted"/>
<name>A0A1D6P5Q7_MAIZE</name>
<accession>A0A1D6P5Q7</accession>
<evidence type="ECO:0000313" key="1">
    <source>
        <dbReference type="EMBL" id="AQL05272.1"/>
    </source>
</evidence>
<sequence>MGLFPTDHVKSLVCLVTSLIVDRLLGCNYGETIRDAHIYLPSDPTEMMYLLGQCSTEDFNLASCQCAILSILYACSFYNERLCANNQILASVEQYILLNGGTFPYEINGSIMLTLLVHLYAFIRGLSHSCSIPHSPEAENTLFHLIIHKDWDLLVIRVHSVAIKWLFQKQEIMEPLAFQMLKFCRTFCEDETVMLSNSSQLVDMQMIAELALSGETTISSLLVSLLDQMLKEGTEDELFSVVSVIAEILMISPCSSDQFISCGIIGSFHGIYCLPYSSRSRTVCSYLIFNILCSANASTFGQEDEWLPLVLKVLLFCLFNLNLVSYIQIILLFAGY</sequence>
<organism evidence="1">
    <name type="scientific">Zea mays</name>
    <name type="common">Maize</name>
    <dbReference type="NCBI Taxonomy" id="4577"/>
    <lineage>
        <taxon>Eukaryota</taxon>
        <taxon>Viridiplantae</taxon>
        <taxon>Streptophyta</taxon>
        <taxon>Embryophyta</taxon>
        <taxon>Tracheophyta</taxon>
        <taxon>Spermatophyta</taxon>
        <taxon>Magnoliopsida</taxon>
        <taxon>Liliopsida</taxon>
        <taxon>Poales</taxon>
        <taxon>Poaceae</taxon>
        <taxon>PACMAD clade</taxon>
        <taxon>Panicoideae</taxon>
        <taxon>Andropogonodae</taxon>
        <taxon>Andropogoneae</taxon>
        <taxon>Tripsacinae</taxon>
        <taxon>Zea</taxon>
    </lineage>
</organism>
<dbReference type="InterPro" id="IPR044968">
    <property type="entry name" value="PRD1"/>
</dbReference>
<evidence type="ECO:0008006" key="2">
    <source>
        <dbReference type="Google" id="ProtNLM"/>
    </source>
</evidence>
<gene>
    <name evidence="1" type="ORF">ZEAMMB73_Zm00001d046970</name>
</gene>
<protein>
    <recommendedName>
        <fullName evidence="2">Protein PRD1</fullName>
    </recommendedName>
</protein>